<dbReference type="Proteomes" id="UP000313066">
    <property type="component" value="Unassembled WGS sequence"/>
</dbReference>
<dbReference type="RefSeq" id="WP_139572805.1">
    <property type="nucleotide sequence ID" value="NZ_VDMA02000002.1"/>
</dbReference>
<keyword evidence="1" id="KW-1133">Transmembrane helix</keyword>
<dbReference type="EMBL" id="VDMA02000002">
    <property type="protein sequence ID" value="KAB8187016.1"/>
    <property type="molecule type" value="Genomic_DNA"/>
</dbReference>
<keyword evidence="3" id="KW-1185">Reference proteome</keyword>
<feature type="transmembrane region" description="Helical" evidence="1">
    <location>
        <begin position="138"/>
        <end position="155"/>
    </location>
</feature>
<keyword evidence="1" id="KW-0812">Transmembrane</keyword>
<feature type="transmembrane region" description="Helical" evidence="1">
    <location>
        <begin position="6"/>
        <end position="23"/>
    </location>
</feature>
<organism evidence="2 3">
    <name type="scientific">Microbispora catharanthi</name>
    <dbReference type="NCBI Taxonomy" id="1712871"/>
    <lineage>
        <taxon>Bacteria</taxon>
        <taxon>Bacillati</taxon>
        <taxon>Actinomycetota</taxon>
        <taxon>Actinomycetes</taxon>
        <taxon>Streptosporangiales</taxon>
        <taxon>Streptosporangiaceae</taxon>
        <taxon>Microbispora</taxon>
    </lineage>
</organism>
<accession>A0A5N6C2L4</accession>
<gene>
    <name evidence="2" type="ORF">FH610_003395</name>
</gene>
<feature type="transmembrane region" description="Helical" evidence="1">
    <location>
        <begin position="98"/>
        <end position="118"/>
    </location>
</feature>
<sequence>MDTSSYAGLLAQVIPVVLLAVIVEYRGAYEAWRIVGTESRKKMSPEQGRRLANQFLFILAVQTIFLSVLTVLEMAALVVAGGKPGSHTLAESIIRSDATLTVVSIGIGLTIAMQALAVAQSYQRAGMIEDSHRRHFHWVIRIAVVVVVLGTGLLLKG</sequence>
<reference evidence="2 3" key="1">
    <citation type="submission" date="2019-10" db="EMBL/GenBank/DDBJ databases">
        <title>Nonomuraea sp. nov., isolated from Phyllanthus amarus.</title>
        <authorList>
            <person name="Klykleung N."/>
            <person name="Tanasupawat S."/>
        </authorList>
    </citation>
    <scope>NUCLEOTIDE SEQUENCE [LARGE SCALE GENOMIC DNA]</scope>
    <source>
        <strain evidence="2 3">CR1-09</strain>
    </source>
</reference>
<proteinExistence type="predicted"/>
<evidence type="ECO:0000313" key="3">
    <source>
        <dbReference type="Proteomes" id="UP000313066"/>
    </source>
</evidence>
<feature type="transmembrane region" description="Helical" evidence="1">
    <location>
        <begin position="51"/>
        <end position="78"/>
    </location>
</feature>
<name>A0A5N6C2L4_9ACTN</name>
<evidence type="ECO:0000256" key="1">
    <source>
        <dbReference type="SAM" id="Phobius"/>
    </source>
</evidence>
<evidence type="ECO:0000313" key="2">
    <source>
        <dbReference type="EMBL" id="KAB8187016.1"/>
    </source>
</evidence>
<comment type="caution">
    <text evidence="2">The sequence shown here is derived from an EMBL/GenBank/DDBJ whole genome shotgun (WGS) entry which is preliminary data.</text>
</comment>
<protein>
    <submittedName>
        <fullName evidence="2">Uncharacterized protein</fullName>
    </submittedName>
</protein>
<keyword evidence="1" id="KW-0472">Membrane</keyword>
<dbReference type="AlphaFoldDB" id="A0A5N6C2L4"/>